<keyword evidence="1" id="KW-1133">Transmembrane helix</keyword>
<evidence type="ECO:0000313" key="4">
    <source>
        <dbReference type="EMBL" id="CAB4937157.1"/>
    </source>
</evidence>
<evidence type="ECO:0000313" key="2">
    <source>
        <dbReference type="EMBL" id="CAB4737743.1"/>
    </source>
</evidence>
<dbReference type="AlphaFoldDB" id="A0A6J7J3F2"/>
<dbReference type="EMBL" id="CAFBMH010000189">
    <property type="protein sequence ID" value="CAB4937157.1"/>
    <property type="molecule type" value="Genomic_DNA"/>
</dbReference>
<sequence length="104" mass="11436">MPESDPPRPDWPTQAADTVVRYVDQIRASTTDRAMTLAKGLVYGTFVVILGLMLGIMALLGAFRGVDRVRELVVADSVWLTYVALGVPFVLGGQFLFSKRKKAH</sequence>
<protein>
    <submittedName>
        <fullName evidence="4">Unannotated protein</fullName>
    </submittedName>
</protein>
<gene>
    <name evidence="2" type="ORF">UFOPK2754_00942</name>
    <name evidence="3" type="ORF">UFOPK3139_02728</name>
    <name evidence="4" type="ORF">UFOPK3543_03015</name>
    <name evidence="5" type="ORF">UFOPK3967_02521</name>
</gene>
<feature type="transmembrane region" description="Helical" evidence="1">
    <location>
        <begin position="78"/>
        <end position="97"/>
    </location>
</feature>
<organism evidence="4">
    <name type="scientific">freshwater metagenome</name>
    <dbReference type="NCBI Taxonomy" id="449393"/>
    <lineage>
        <taxon>unclassified sequences</taxon>
        <taxon>metagenomes</taxon>
        <taxon>ecological metagenomes</taxon>
    </lineage>
</organism>
<keyword evidence="1" id="KW-0472">Membrane</keyword>
<accession>A0A6J7J3F2</accession>
<name>A0A6J7J3F2_9ZZZZ</name>
<evidence type="ECO:0000256" key="1">
    <source>
        <dbReference type="SAM" id="Phobius"/>
    </source>
</evidence>
<reference evidence="4" key="1">
    <citation type="submission" date="2020-05" db="EMBL/GenBank/DDBJ databases">
        <authorList>
            <person name="Chiriac C."/>
            <person name="Salcher M."/>
            <person name="Ghai R."/>
            <person name="Kavagutti S V."/>
        </authorList>
    </citation>
    <scope>NUCLEOTIDE SEQUENCE</scope>
</reference>
<feature type="transmembrane region" description="Helical" evidence="1">
    <location>
        <begin position="41"/>
        <end position="66"/>
    </location>
</feature>
<proteinExistence type="predicted"/>
<evidence type="ECO:0000313" key="3">
    <source>
        <dbReference type="EMBL" id="CAB4836035.1"/>
    </source>
</evidence>
<keyword evidence="1" id="KW-0812">Transmembrane</keyword>
<dbReference type="EMBL" id="CAFBOS010000199">
    <property type="protein sequence ID" value="CAB5016399.1"/>
    <property type="molecule type" value="Genomic_DNA"/>
</dbReference>
<dbReference type="EMBL" id="CAFABA010000156">
    <property type="protein sequence ID" value="CAB4836035.1"/>
    <property type="molecule type" value="Genomic_DNA"/>
</dbReference>
<dbReference type="EMBL" id="CAEZYR010000026">
    <property type="protein sequence ID" value="CAB4737743.1"/>
    <property type="molecule type" value="Genomic_DNA"/>
</dbReference>
<evidence type="ECO:0000313" key="5">
    <source>
        <dbReference type="EMBL" id="CAB5016399.1"/>
    </source>
</evidence>